<evidence type="ECO:0000256" key="1">
    <source>
        <dbReference type="SAM" id="Phobius"/>
    </source>
</evidence>
<name>A0A9W2YUP8_BIOGL</name>
<keyword evidence="1" id="KW-0472">Membrane</keyword>
<dbReference type="Proteomes" id="UP001165740">
    <property type="component" value="Chromosome 14"/>
</dbReference>
<dbReference type="OrthoDB" id="10339932at2759"/>
<dbReference type="RefSeq" id="XP_055866442.1">
    <property type="nucleotide sequence ID" value="XM_056010467.1"/>
</dbReference>
<gene>
    <name evidence="3" type="primary">LOC129922835</name>
</gene>
<keyword evidence="1" id="KW-0812">Transmembrane</keyword>
<evidence type="ECO:0000313" key="2">
    <source>
        <dbReference type="Proteomes" id="UP001165740"/>
    </source>
</evidence>
<keyword evidence="1" id="KW-1133">Transmembrane helix</keyword>
<accession>A0A9W2YUP8</accession>
<evidence type="ECO:0000313" key="3">
    <source>
        <dbReference type="RefSeq" id="XP_055866442.1"/>
    </source>
</evidence>
<sequence length="325" mass="37071">MYEKTMQITVTQFHKHSQINNHNETGLPSGVTELRKNVFGDIVSQKVSWLPRTSKNCLRHGLDSITEKVKITRKENKYETLNFIAKGASFEFLSSPLCELSNLHTAYMPCGRNISSICYCESSTEEEIIIVLNMTADVKYSKQNISVTVPCIHKEKSTRKQRELQTIITYKYVFKLNGQVVQDLSSVLYHHGPFHIELCCIQEIADFPCTSTISYHTKNVSETPCVSIIENPSKVTNYTLSIEVCDKIQIIRNATIHPLSDNSNNNTDYPWLMSAIISVAVICAWHFCLWLNKKCSLLNKVQTKQDFTSLLFVGFQLKVKCQARN</sequence>
<proteinExistence type="predicted"/>
<organism evidence="2 3">
    <name type="scientific">Biomphalaria glabrata</name>
    <name type="common">Bloodfluke planorb</name>
    <name type="synonym">Freshwater snail</name>
    <dbReference type="NCBI Taxonomy" id="6526"/>
    <lineage>
        <taxon>Eukaryota</taxon>
        <taxon>Metazoa</taxon>
        <taxon>Spiralia</taxon>
        <taxon>Lophotrochozoa</taxon>
        <taxon>Mollusca</taxon>
        <taxon>Gastropoda</taxon>
        <taxon>Heterobranchia</taxon>
        <taxon>Euthyneura</taxon>
        <taxon>Panpulmonata</taxon>
        <taxon>Hygrophila</taxon>
        <taxon>Lymnaeoidea</taxon>
        <taxon>Planorbidae</taxon>
        <taxon>Biomphalaria</taxon>
    </lineage>
</organism>
<keyword evidence="2" id="KW-1185">Reference proteome</keyword>
<dbReference type="AlphaFoldDB" id="A0A9W2YUP8"/>
<feature type="transmembrane region" description="Helical" evidence="1">
    <location>
        <begin position="269"/>
        <end position="291"/>
    </location>
</feature>
<dbReference type="GeneID" id="129922835"/>
<protein>
    <submittedName>
        <fullName evidence="3">Uncharacterized protein LOC129922835 isoform X1</fullName>
    </submittedName>
</protein>
<reference evidence="3" key="1">
    <citation type="submission" date="2025-08" db="UniProtKB">
        <authorList>
            <consortium name="RefSeq"/>
        </authorList>
    </citation>
    <scope>IDENTIFICATION</scope>
</reference>